<dbReference type="Pfam" id="PF13639">
    <property type="entry name" value="zf-RING_2"/>
    <property type="match status" value="1"/>
</dbReference>
<keyword evidence="7 10" id="KW-0472">Membrane</keyword>
<keyword evidence="6 10" id="KW-1133">Transmembrane helix</keyword>
<dbReference type="SMART" id="SM00184">
    <property type="entry name" value="RING"/>
    <property type="match status" value="1"/>
</dbReference>
<accession>A0A6V7PMU1</accession>
<dbReference type="PANTHER" id="PTHR46539:SF1">
    <property type="entry name" value="E3 UBIQUITIN-PROTEIN LIGASE ATL42"/>
    <property type="match status" value="1"/>
</dbReference>
<keyword evidence="2 10" id="KW-0812">Transmembrane</keyword>
<evidence type="ECO:0000256" key="4">
    <source>
        <dbReference type="ARBA" id="ARBA00022771"/>
    </source>
</evidence>
<feature type="domain" description="RING-type" evidence="11">
    <location>
        <begin position="119"/>
        <end position="158"/>
    </location>
</feature>
<evidence type="ECO:0000256" key="6">
    <source>
        <dbReference type="ARBA" id="ARBA00022989"/>
    </source>
</evidence>
<feature type="compositionally biased region" description="Polar residues" evidence="9">
    <location>
        <begin position="185"/>
        <end position="195"/>
    </location>
</feature>
<name>A0A6V7PMU1_ANACO</name>
<evidence type="ECO:0000256" key="8">
    <source>
        <dbReference type="PROSITE-ProRule" id="PRU00175"/>
    </source>
</evidence>
<evidence type="ECO:0000256" key="5">
    <source>
        <dbReference type="ARBA" id="ARBA00022833"/>
    </source>
</evidence>
<feature type="region of interest" description="Disordered" evidence="9">
    <location>
        <begin position="182"/>
        <end position="220"/>
    </location>
</feature>
<keyword evidence="3" id="KW-0479">Metal-binding</keyword>
<dbReference type="InterPro" id="IPR013083">
    <property type="entry name" value="Znf_RING/FYVE/PHD"/>
</dbReference>
<protein>
    <recommendedName>
        <fullName evidence="11">RING-type domain-containing protein</fullName>
    </recommendedName>
</protein>
<evidence type="ECO:0000259" key="11">
    <source>
        <dbReference type="PROSITE" id="PS50089"/>
    </source>
</evidence>
<proteinExistence type="predicted"/>
<gene>
    <name evidence="12" type="ORF">CB5_LOCUS15184</name>
</gene>
<evidence type="ECO:0000256" key="10">
    <source>
        <dbReference type="SAM" id="Phobius"/>
    </source>
</evidence>
<organism evidence="12">
    <name type="scientific">Ananas comosus var. bracteatus</name>
    <name type="common">red pineapple</name>
    <dbReference type="NCBI Taxonomy" id="296719"/>
    <lineage>
        <taxon>Eukaryota</taxon>
        <taxon>Viridiplantae</taxon>
        <taxon>Streptophyta</taxon>
        <taxon>Embryophyta</taxon>
        <taxon>Tracheophyta</taxon>
        <taxon>Spermatophyta</taxon>
        <taxon>Magnoliopsida</taxon>
        <taxon>Liliopsida</taxon>
        <taxon>Poales</taxon>
        <taxon>Bromeliaceae</taxon>
        <taxon>Bromelioideae</taxon>
        <taxon>Ananas</taxon>
    </lineage>
</organism>
<dbReference type="Gene3D" id="3.30.40.10">
    <property type="entry name" value="Zinc/RING finger domain, C3HC4 (zinc finger)"/>
    <property type="match status" value="1"/>
</dbReference>
<evidence type="ECO:0000256" key="9">
    <source>
        <dbReference type="SAM" id="MobiDB-lite"/>
    </source>
</evidence>
<keyword evidence="5" id="KW-0862">Zinc</keyword>
<feature type="compositionally biased region" description="Low complexity" evidence="9">
    <location>
        <begin position="198"/>
        <end position="214"/>
    </location>
</feature>
<dbReference type="GO" id="GO:0008270">
    <property type="term" value="F:zinc ion binding"/>
    <property type="evidence" value="ECO:0007669"/>
    <property type="project" value="UniProtKB-KW"/>
</dbReference>
<evidence type="ECO:0000256" key="2">
    <source>
        <dbReference type="ARBA" id="ARBA00022692"/>
    </source>
</evidence>
<evidence type="ECO:0000256" key="1">
    <source>
        <dbReference type="ARBA" id="ARBA00004370"/>
    </source>
</evidence>
<keyword evidence="4 8" id="KW-0863">Zinc-finger</keyword>
<sequence>MSISLETWERLVNLSSFPSFFFFLFLFFLLPAGEASFFFFSLFFFFFFFLFLMYAKFCHPATNLFASPALHPDDATAAAAVTVGSGGLRSSSGIDKTIVGSLPFFELSALRRDRGMLECAVCLSRYDDDAELLRLLPGCRHVFHLECINRWLDAHSSCRTKISAVAAAARFNQSGRFDNDRDLLASSSSENSRPPVTSAAPRRASASEEASGGPHRVHHH</sequence>
<feature type="transmembrane region" description="Helical" evidence="10">
    <location>
        <begin position="36"/>
        <end position="55"/>
    </location>
</feature>
<evidence type="ECO:0000256" key="7">
    <source>
        <dbReference type="ARBA" id="ARBA00023136"/>
    </source>
</evidence>
<evidence type="ECO:0000256" key="3">
    <source>
        <dbReference type="ARBA" id="ARBA00022723"/>
    </source>
</evidence>
<dbReference type="PANTHER" id="PTHR46539">
    <property type="entry name" value="E3 UBIQUITIN-PROTEIN LIGASE ATL42"/>
    <property type="match status" value="1"/>
</dbReference>
<comment type="subcellular location">
    <subcellularLocation>
        <location evidence="1">Membrane</location>
    </subcellularLocation>
</comment>
<reference evidence="12" key="1">
    <citation type="submission" date="2020-07" db="EMBL/GenBank/DDBJ databases">
        <authorList>
            <person name="Lin J."/>
        </authorList>
    </citation>
    <scope>NUCLEOTIDE SEQUENCE</scope>
</reference>
<dbReference type="AlphaFoldDB" id="A0A6V7PMU1"/>
<feature type="transmembrane region" description="Helical" evidence="10">
    <location>
        <begin position="12"/>
        <end position="30"/>
    </location>
</feature>
<evidence type="ECO:0000313" key="12">
    <source>
        <dbReference type="EMBL" id="CAD1831973.1"/>
    </source>
</evidence>
<dbReference type="EMBL" id="LR862149">
    <property type="protein sequence ID" value="CAD1831973.1"/>
    <property type="molecule type" value="Genomic_DNA"/>
</dbReference>
<dbReference type="SUPFAM" id="SSF57850">
    <property type="entry name" value="RING/U-box"/>
    <property type="match status" value="1"/>
</dbReference>
<dbReference type="GO" id="GO:0016020">
    <property type="term" value="C:membrane"/>
    <property type="evidence" value="ECO:0007669"/>
    <property type="project" value="UniProtKB-SubCell"/>
</dbReference>
<dbReference type="PROSITE" id="PS50089">
    <property type="entry name" value="ZF_RING_2"/>
    <property type="match status" value="1"/>
</dbReference>
<dbReference type="InterPro" id="IPR001841">
    <property type="entry name" value="Znf_RING"/>
</dbReference>